<keyword evidence="2" id="KW-0285">Flavoprotein</keyword>
<dbReference type="Pfam" id="PF14759">
    <property type="entry name" value="Reductase_C"/>
    <property type="match status" value="1"/>
</dbReference>
<protein>
    <submittedName>
        <fullName evidence="7">NADPH-dependent 2,4-dienoyl-CoA reductase/sulfur reductase-like enzyme</fullName>
    </submittedName>
</protein>
<dbReference type="Gene3D" id="3.30.390.30">
    <property type="match status" value="1"/>
</dbReference>
<evidence type="ECO:0000256" key="3">
    <source>
        <dbReference type="ARBA" id="ARBA00022827"/>
    </source>
</evidence>
<dbReference type="InterPro" id="IPR023753">
    <property type="entry name" value="FAD/NAD-binding_dom"/>
</dbReference>
<keyword evidence="4" id="KW-0560">Oxidoreductase</keyword>
<feature type="domain" description="Reductase C-terminal" evidence="6">
    <location>
        <begin position="328"/>
        <end position="400"/>
    </location>
</feature>
<dbReference type="InterPro" id="IPR036188">
    <property type="entry name" value="FAD/NAD-bd_sf"/>
</dbReference>
<dbReference type="InterPro" id="IPR016156">
    <property type="entry name" value="FAD/NAD-linked_Rdtase_dimer_sf"/>
</dbReference>
<dbReference type="PRINTS" id="PR00368">
    <property type="entry name" value="FADPNR"/>
</dbReference>
<evidence type="ECO:0000259" key="5">
    <source>
        <dbReference type="Pfam" id="PF07992"/>
    </source>
</evidence>
<comment type="caution">
    <text evidence="7">The sequence shown here is derived from an EMBL/GenBank/DDBJ whole genome shotgun (WGS) entry which is preliminary data.</text>
</comment>
<accession>A0A7W8ZX28</accession>
<evidence type="ECO:0000256" key="1">
    <source>
        <dbReference type="ARBA" id="ARBA00001974"/>
    </source>
</evidence>
<dbReference type="SUPFAM" id="SSF55424">
    <property type="entry name" value="FAD/NAD-linked reductases, dimerisation (C-terminal) domain"/>
    <property type="match status" value="1"/>
</dbReference>
<dbReference type="Pfam" id="PF07992">
    <property type="entry name" value="Pyr_redox_2"/>
    <property type="match status" value="1"/>
</dbReference>
<evidence type="ECO:0000256" key="4">
    <source>
        <dbReference type="ARBA" id="ARBA00023002"/>
    </source>
</evidence>
<dbReference type="SUPFAM" id="SSF51905">
    <property type="entry name" value="FAD/NAD(P)-binding domain"/>
    <property type="match status" value="1"/>
</dbReference>
<evidence type="ECO:0000259" key="6">
    <source>
        <dbReference type="Pfam" id="PF14759"/>
    </source>
</evidence>
<gene>
    <name evidence="7" type="ORF">BJ997_002357</name>
</gene>
<reference evidence="7 8" key="1">
    <citation type="submission" date="2020-08" db="EMBL/GenBank/DDBJ databases">
        <title>Sequencing the genomes of 1000 actinobacteria strains.</title>
        <authorList>
            <person name="Klenk H.-P."/>
        </authorList>
    </citation>
    <scope>NUCLEOTIDE SEQUENCE [LARGE SCALE GENOMIC DNA]</scope>
    <source>
        <strain evidence="7 8">DSM 21065</strain>
    </source>
</reference>
<organism evidence="7 8">
    <name type="scientific">Cryobacterium roopkundense</name>
    <dbReference type="NCBI Taxonomy" id="1001240"/>
    <lineage>
        <taxon>Bacteria</taxon>
        <taxon>Bacillati</taxon>
        <taxon>Actinomycetota</taxon>
        <taxon>Actinomycetes</taxon>
        <taxon>Micrococcales</taxon>
        <taxon>Microbacteriaceae</taxon>
        <taxon>Cryobacterium</taxon>
    </lineage>
</organism>
<dbReference type="InterPro" id="IPR050446">
    <property type="entry name" value="FAD-oxidoreductase/Apoptosis"/>
</dbReference>
<dbReference type="PANTHER" id="PTHR43557:SF2">
    <property type="entry name" value="RIESKE DOMAIN-CONTAINING PROTEIN-RELATED"/>
    <property type="match status" value="1"/>
</dbReference>
<dbReference type="InterPro" id="IPR028202">
    <property type="entry name" value="Reductase_C"/>
</dbReference>
<proteinExistence type="predicted"/>
<sequence>MSTDHAGTAASGLKSVTIVGASLAGHASARALRAQGFDGRITMIGDEVHRPYDRPPLSKEFLTGRATLEDLALEADDEQLDVEWILGTRALSLDCPERLVTLSTGQSVRSDAVMIATGSVARRFDRMIDGVHTLRTVEDAVALRADLVPGARLVVAGSGFIGLEVASAARALGVDVTVLGSSQWPLSRTFGDTVAATVQRLQESRGVRVRNNVIVDAVLGTDRVTGVRLSTGEQIDADVVVLGIGSRPAVGWLGESGLDVRAGVVCDEFGATAAPGILAVGDCAAWFDPIRGRAHRIEHWTDSRDRPSISVARLLSGRTPRQGLRPSYLWSDQCGSRIQFAGRLLGGEELTIEAGGVETGDLLMVYRRGGNPVAAVGFNQTRLMAQWRKSLTVSAASVSPPATVPVAEPLSQPFGA</sequence>
<dbReference type="PRINTS" id="PR00469">
    <property type="entry name" value="PNDRDTASEII"/>
</dbReference>
<dbReference type="AlphaFoldDB" id="A0A7W8ZX28"/>
<evidence type="ECO:0000313" key="8">
    <source>
        <dbReference type="Proteomes" id="UP000561726"/>
    </source>
</evidence>
<dbReference type="Gene3D" id="3.50.50.60">
    <property type="entry name" value="FAD/NAD(P)-binding domain"/>
    <property type="match status" value="2"/>
</dbReference>
<name>A0A7W8ZX28_9MICO</name>
<evidence type="ECO:0000256" key="2">
    <source>
        <dbReference type="ARBA" id="ARBA00022630"/>
    </source>
</evidence>
<dbReference type="GO" id="GO:0016651">
    <property type="term" value="F:oxidoreductase activity, acting on NAD(P)H"/>
    <property type="evidence" value="ECO:0007669"/>
    <property type="project" value="TreeGrafter"/>
</dbReference>
<dbReference type="PANTHER" id="PTHR43557">
    <property type="entry name" value="APOPTOSIS-INDUCING FACTOR 1"/>
    <property type="match status" value="1"/>
</dbReference>
<comment type="cofactor">
    <cofactor evidence="1">
        <name>FAD</name>
        <dbReference type="ChEBI" id="CHEBI:57692"/>
    </cofactor>
</comment>
<dbReference type="GO" id="GO:0005737">
    <property type="term" value="C:cytoplasm"/>
    <property type="evidence" value="ECO:0007669"/>
    <property type="project" value="TreeGrafter"/>
</dbReference>
<keyword evidence="3" id="KW-0274">FAD</keyword>
<feature type="domain" description="FAD/NAD(P)-binding" evidence="5">
    <location>
        <begin position="15"/>
        <end position="302"/>
    </location>
</feature>
<dbReference type="Proteomes" id="UP000561726">
    <property type="component" value="Unassembled WGS sequence"/>
</dbReference>
<evidence type="ECO:0000313" key="7">
    <source>
        <dbReference type="EMBL" id="MBB5641809.1"/>
    </source>
</evidence>
<dbReference type="EMBL" id="JACHBQ010000001">
    <property type="protein sequence ID" value="MBB5641809.1"/>
    <property type="molecule type" value="Genomic_DNA"/>
</dbReference>
<dbReference type="RefSeq" id="WP_236629029.1">
    <property type="nucleotide sequence ID" value="NZ_JACHBQ010000001.1"/>
</dbReference>